<dbReference type="GO" id="GO:0005741">
    <property type="term" value="C:mitochondrial outer membrane"/>
    <property type="evidence" value="ECO:0007669"/>
    <property type="project" value="InterPro"/>
</dbReference>
<dbReference type="InterPro" id="IPR013262">
    <property type="entry name" value="OMP_MIM1/TOM13_mt"/>
</dbReference>
<dbReference type="GO" id="GO:0045040">
    <property type="term" value="P:protein insertion into mitochondrial outer membrane"/>
    <property type="evidence" value="ECO:0007669"/>
    <property type="project" value="TreeGrafter"/>
</dbReference>
<dbReference type="eggNOG" id="ENOG502SBHA">
    <property type="taxonomic scope" value="Eukaryota"/>
</dbReference>
<evidence type="ECO:0000256" key="1">
    <source>
        <dbReference type="SAM" id="MobiDB-lite"/>
    </source>
</evidence>
<evidence type="ECO:0008006" key="4">
    <source>
        <dbReference type="Google" id="ProtNLM"/>
    </source>
</evidence>
<feature type="compositionally biased region" description="Polar residues" evidence="1">
    <location>
        <begin position="1"/>
        <end position="27"/>
    </location>
</feature>
<evidence type="ECO:0000313" key="3">
    <source>
        <dbReference type="Proteomes" id="UP000019373"/>
    </source>
</evidence>
<dbReference type="AlphaFoldDB" id="U1HV21"/>
<dbReference type="Proteomes" id="UP000019373">
    <property type="component" value="Unassembled WGS sequence"/>
</dbReference>
<sequence length="157" mass="16967">MSNNISSLPPSKEQPSPSQDLSASGLTIPSDSEAFSSISPPSTSPPQSSNNNNNDDNNGSHEQKVVIYGRPTIWSLARGAAINLLLPFVNGMMLGLGELLAHEIAFRWGWGTTQIFPKHRSSARTVGPGVEMREDPVERRKRQGGIDPDLMDATSLE</sequence>
<dbReference type="RefSeq" id="XP_007801138.1">
    <property type="nucleotide sequence ID" value="XM_007802947.1"/>
</dbReference>
<dbReference type="OrthoDB" id="5529571at2759"/>
<feature type="region of interest" description="Disordered" evidence="1">
    <location>
        <begin position="123"/>
        <end position="157"/>
    </location>
</feature>
<accession>U1HV21</accession>
<proteinExistence type="predicted"/>
<dbReference type="GO" id="GO:0070096">
    <property type="term" value="P:mitochondrial outer membrane translocase complex assembly"/>
    <property type="evidence" value="ECO:0007669"/>
    <property type="project" value="TreeGrafter"/>
</dbReference>
<dbReference type="PANTHER" id="PTHR28241">
    <property type="entry name" value="MITOCHONDRIAL IMPORT PROTEIN 1"/>
    <property type="match status" value="1"/>
</dbReference>
<dbReference type="OMA" id="KPPTFWG"/>
<protein>
    <recommendedName>
        <fullName evidence="4">Mitochondrial import protein 1</fullName>
    </recommendedName>
</protein>
<gene>
    <name evidence="2" type="ORF">EPUS_03005</name>
</gene>
<name>U1HV21_ENDPU</name>
<reference evidence="3" key="1">
    <citation type="journal article" date="2014" name="BMC Genomics">
        <title>Genome characteristics reveal the impact of lichenization on lichen-forming fungus Endocarpon pusillum Hedwig (Verrucariales, Ascomycota).</title>
        <authorList>
            <person name="Wang Y.-Y."/>
            <person name="Liu B."/>
            <person name="Zhang X.-Y."/>
            <person name="Zhou Q.-M."/>
            <person name="Zhang T."/>
            <person name="Li H."/>
            <person name="Yu Y.-F."/>
            <person name="Zhang X.-L."/>
            <person name="Hao X.-Y."/>
            <person name="Wang M."/>
            <person name="Wang L."/>
            <person name="Wei J.-C."/>
        </authorList>
    </citation>
    <scope>NUCLEOTIDE SEQUENCE [LARGE SCALE GENOMIC DNA]</scope>
    <source>
        <strain evidence="3">Z07020 / HMAS-L-300199</strain>
    </source>
</reference>
<organism evidence="2 3">
    <name type="scientific">Endocarpon pusillum (strain Z07020 / HMAS-L-300199)</name>
    <name type="common">Lichen-forming fungus</name>
    <dbReference type="NCBI Taxonomy" id="1263415"/>
    <lineage>
        <taxon>Eukaryota</taxon>
        <taxon>Fungi</taxon>
        <taxon>Dikarya</taxon>
        <taxon>Ascomycota</taxon>
        <taxon>Pezizomycotina</taxon>
        <taxon>Eurotiomycetes</taxon>
        <taxon>Chaetothyriomycetidae</taxon>
        <taxon>Verrucariales</taxon>
        <taxon>Verrucariaceae</taxon>
        <taxon>Endocarpon</taxon>
    </lineage>
</organism>
<dbReference type="EMBL" id="KE720972">
    <property type="protein sequence ID" value="ERF73164.1"/>
    <property type="molecule type" value="Genomic_DNA"/>
</dbReference>
<feature type="region of interest" description="Disordered" evidence="1">
    <location>
        <begin position="1"/>
        <end position="61"/>
    </location>
</feature>
<dbReference type="PANTHER" id="PTHR28241:SF1">
    <property type="entry name" value="MITOCHONDRIAL IMPORT PROTEIN 1"/>
    <property type="match status" value="1"/>
</dbReference>
<dbReference type="Pfam" id="PF08219">
    <property type="entry name" value="TOM13"/>
    <property type="match status" value="1"/>
</dbReference>
<feature type="compositionally biased region" description="Low complexity" evidence="1">
    <location>
        <begin position="29"/>
        <end position="57"/>
    </location>
</feature>
<dbReference type="GeneID" id="19238053"/>
<evidence type="ECO:0000313" key="2">
    <source>
        <dbReference type="EMBL" id="ERF73164.1"/>
    </source>
</evidence>
<keyword evidence="3" id="KW-1185">Reference proteome</keyword>
<dbReference type="HOGENOM" id="CLU_127808_0_0_1"/>